<gene>
    <name evidence="3" type="ORF">AAAU51_08975</name>
</gene>
<keyword evidence="2" id="KW-1133">Transmembrane helix</keyword>
<sequence>MEDKRYDPYTGYEIKDEDQRQEDQSRYENENMRYNHYNTQQEANVDQQAQTSGIALAAMILGIISVVCMVSCCCTPIAIITGIAAIICFAVTPKVNETRGKKAKAGLICGIIGIIGSIILITVFVMNILLSADFQNEMKEFNTHYDTYIDENDDSI</sequence>
<dbReference type="RefSeq" id="WP_212384574.1">
    <property type="nucleotide sequence ID" value="NZ_JBBNIN010000012.1"/>
</dbReference>
<name>A0ABV1IWD2_9FIRM</name>
<evidence type="ECO:0000313" key="3">
    <source>
        <dbReference type="EMBL" id="MEQ2711305.1"/>
    </source>
</evidence>
<reference evidence="3 4" key="1">
    <citation type="submission" date="2024-04" db="EMBL/GenBank/DDBJ databases">
        <title>Human intestinal bacterial collection.</title>
        <authorList>
            <person name="Pauvert C."/>
            <person name="Hitch T.C.A."/>
            <person name="Clavel T."/>
        </authorList>
    </citation>
    <scope>NUCLEOTIDE SEQUENCE [LARGE SCALE GENOMIC DNA]</scope>
    <source>
        <strain evidence="3 4">CLA-AA-H249</strain>
    </source>
</reference>
<comment type="caution">
    <text evidence="3">The sequence shown here is derived from an EMBL/GenBank/DDBJ whole genome shotgun (WGS) entry which is preliminary data.</text>
</comment>
<feature type="transmembrane region" description="Helical" evidence="2">
    <location>
        <begin position="105"/>
        <end position="130"/>
    </location>
</feature>
<evidence type="ECO:0000256" key="2">
    <source>
        <dbReference type="SAM" id="Phobius"/>
    </source>
</evidence>
<keyword evidence="2" id="KW-0472">Membrane</keyword>
<evidence type="ECO:0008006" key="5">
    <source>
        <dbReference type="Google" id="ProtNLM"/>
    </source>
</evidence>
<organism evidence="3 4">
    <name type="scientific">Anaerostipes amylophilus</name>
    <dbReference type="NCBI Taxonomy" id="2981779"/>
    <lineage>
        <taxon>Bacteria</taxon>
        <taxon>Bacillati</taxon>
        <taxon>Bacillota</taxon>
        <taxon>Clostridia</taxon>
        <taxon>Lachnospirales</taxon>
        <taxon>Lachnospiraceae</taxon>
        <taxon>Anaerostipes</taxon>
    </lineage>
</organism>
<keyword evidence="4" id="KW-1185">Reference proteome</keyword>
<accession>A0ABV1IWD2</accession>
<feature type="transmembrane region" description="Helical" evidence="2">
    <location>
        <begin position="60"/>
        <end position="93"/>
    </location>
</feature>
<dbReference type="Proteomes" id="UP001482154">
    <property type="component" value="Unassembled WGS sequence"/>
</dbReference>
<evidence type="ECO:0000256" key="1">
    <source>
        <dbReference type="SAM" id="MobiDB-lite"/>
    </source>
</evidence>
<feature type="region of interest" description="Disordered" evidence="1">
    <location>
        <begin position="1"/>
        <end position="24"/>
    </location>
</feature>
<protein>
    <recommendedName>
        <fullName evidence="5">DUF4190 domain-containing protein</fullName>
    </recommendedName>
</protein>
<keyword evidence="2" id="KW-0812">Transmembrane</keyword>
<proteinExistence type="predicted"/>
<dbReference type="EMBL" id="JBBNIN010000012">
    <property type="protein sequence ID" value="MEQ2711305.1"/>
    <property type="molecule type" value="Genomic_DNA"/>
</dbReference>
<evidence type="ECO:0000313" key="4">
    <source>
        <dbReference type="Proteomes" id="UP001482154"/>
    </source>
</evidence>